<dbReference type="PANTHER" id="PTHR48079">
    <property type="entry name" value="PROTEIN YEEZ"/>
    <property type="match status" value="1"/>
</dbReference>
<dbReference type="PANTHER" id="PTHR48079:SF6">
    <property type="entry name" value="NAD(P)-BINDING DOMAIN-CONTAINING PROTEIN-RELATED"/>
    <property type="match status" value="1"/>
</dbReference>
<evidence type="ECO:0000259" key="1">
    <source>
        <dbReference type="Pfam" id="PF01370"/>
    </source>
</evidence>
<dbReference type="Pfam" id="PF01370">
    <property type="entry name" value="Epimerase"/>
    <property type="match status" value="1"/>
</dbReference>
<dbReference type="InterPro" id="IPR051783">
    <property type="entry name" value="NAD(P)-dependent_oxidoreduct"/>
</dbReference>
<sequence>MHVFVTGASGWVGRGLVPDLIAAGHTVTGLARSAAASGALRAAGAEVRPGSLDDLDTLRDAVTTADGVIHLAFKHDVAFAGDYAGATDADRAAIETFGEALAGTGKPLVVASGILGVLGLAPGVVATERDGLATTAGDGTGPIEGGGGRIANAHHTLALADHGVRSSVVRLPPATHGNGDNGLIATAIGFAREKGAAAYVGDGTNRWPTVHRDDAARLFRLALESAPAGSVLHAVGDEGVPIREVAEILAAQLAVPAVSVGPEQIGGYVGWLGGFWGVDGPASARITRDLLGWQPTGPGLITDLKEGHYFA</sequence>
<protein>
    <submittedName>
        <fullName evidence="2">3-beta hydroxysteroid dehydrogenase</fullName>
    </submittedName>
</protein>
<keyword evidence="3" id="KW-1185">Reference proteome</keyword>
<dbReference type="AlphaFoldDB" id="A0A7Z0WT37"/>
<dbReference type="EMBL" id="MSIF01000001">
    <property type="protein sequence ID" value="OLF14397.1"/>
    <property type="molecule type" value="Genomic_DNA"/>
</dbReference>
<dbReference type="Proteomes" id="UP000185696">
    <property type="component" value="Unassembled WGS sequence"/>
</dbReference>
<dbReference type="GO" id="GO:0004029">
    <property type="term" value="F:aldehyde dehydrogenase (NAD+) activity"/>
    <property type="evidence" value="ECO:0007669"/>
    <property type="project" value="TreeGrafter"/>
</dbReference>
<dbReference type="CDD" id="cd05262">
    <property type="entry name" value="SDR_a7"/>
    <property type="match status" value="1"/>
</dbReference>
<organism evidence="2 3">
    <name type="scientific">Actinophytocola xinjiangensis</name>
    <dbReference type="NCBI Taxonomy" id="485602"/>
    <lineage>
        <taxon>Bacteria</taxon>
        <taxon>Bacillati</taxon>
        <taxon>Actinomycetota</taxon>
        <taxon>Actinomycetes</taxon>
        <taxon>Pseudonocardiales</taxon>
        <taxon>Pseudonocardiaceae</taxon>
    </lineage>
</organism>
<proteinExistence type="predicted"/>
<evidence type="ECO:0000313" key="2">
    <source>
        <dbReference type="EMBL" id="OLF14397.1"/>
    </source>
</evidence>
<name>A0A7Z0WT37_9PSEU</name>
<reference evidence="2 3" key="1">
    <citation type="submission" date="2016-12" db="EMBL/GenBank/DDBJ databases">
        <title>The draft genome sequence of Actinophytocola xinjiangensis.</title>
        <authorList>
            <person name="Wang W."/>
            <person name="Yuan L."/>
        </authorList>
    </citation>
    <scope>NUCLEOTIDE SEQUENCE [LARGE SCALE GENOMIC DNA]</scope>
    <source>
        <strain evidence="2 3">CGMCC 4.4663</strain>
    </source>
</reference>
<evidence type="ECO:0000313" key="3">
    <source>
        <dbReference type="Proteomes" id="UP000185696"/>
    </source>
</evidence>
<dbReference type="InterPro" id="IPR001509">
    <property type="entry name" value="Epimerase_deHydtase"/>
</dbReference>
<dbReference type="RefSeq" id="WP_075131345.1">
    <property type="nucleotide sequence ID" value="NZ_MSIF01000001.1"/>
</dbReference>
<gene>
    <name evidence="2" type="ORF">BLA60_04545</name>
</gene>
<dbReference type="Gene3D" id="3.40.50.720">
    <property type="entry name" value="NAD(P)-binding Rossmann-like Domain"/>
    <property type="match status" value="1"/>
</dbReference>
<accession>A0A7Z0WT37</accession>
<feature type="domain" description="NAD-dependent epimerase/dehydratase" evidence="1">
    <location>
        <begin position="3"/>
        <end position="79"/>
    </location>
</feature>
<dbReference type="InterPro" id="IPR036291">
    <property type="entry name" value="NAD(P)-bd_dom_sf"/>
</dbReference>
<dbReference type="SUPFAM" id="SSF51735">
    <property type="entry name" value="NAD(P)-binding Rossmann-fold domains"/>
    <property type="match status" value="1"/>
</dbReference>
<dbReference type="OrthoDB" id="9787292at2"/>
<comment type="caution">
    <text evidence="2">The sequence shown here is derived from an EMBL/GenBank/DDBJ whole genome shotgun (WGS) entry which is preliminary data.</text>
</comment>
<dbReference type="GO" id="GO:0005737">
    <property type="term" value="C:cytoplasm"/>
    <property type="evidence" value="ECO:0007669"/>
    <property type="project" value="TreeGrafter"/>
</dbReference>